<dbReference type="PANTHER" id="PTHR30055:SF238">
    <property type="entry name" value="MYCOFACTOCIN BIOSYNTHESIS TRANSCRIPTIONAL REGULATOR MFTR-RELATED"/>
    <property type="match status" value="1"/>
</dbReference>
<feature type="DNA-binding region" description="H-T-H motif" evidence="4">
    <location>
        <begin position="29"/>
        <end position="48"/>
    </location>
</feature>
<dbReference type="Pfam" id="PF17754">
    <property type="entry name" value="TetR_C_14"/>
    <property type="match status" value="1"/>
</dbReference>
<dbReference type="EMBL" id="JACKTY010000031">
    <property type="protein sequence ID" value="MCV7227881.1"/>
    <property type="molecule type" value="Genomic_DNA"/>
</dbReference>
<dbReference type="SUPFAM" id="SSF46689">
    <property type="entry name" value="Homeodomain-like"/>
    <property type="match status" value="1"/>
</dbReference>
<evidence type="ECO:0000313" key="6">
    <source>
        <dbReference type="EMBL" id="MCV7227881.1"/>
    </source>
</evidence>
<keyword evidence="7" id="KW-1185">Reference proteome</keyword>
<keyword evidence="2 4" id="KW-0238">DNA-binding</keyword>
<evidence type="ECO:0000313" key="7">
    <source>
        <dbReference type="Proteomes" id="UP001526201"/>
    </source>
</evidence>
<feature type="domain" description="HTH tetR-type" evidence="5">
    <location>
        <begin position="6"/>
        <end position="66"/>
    </location>
</feature>
<evidence type="ECO:0000256" key="1">
    <source>
        <dbReference type="ARBA" id="ARBA00023015"/>
    </source>
</evidence>
<name>A0ABT3CF62_9MYCO</name>
<gene>
    <name evidence="6" type="ORF">H7J73_17835</name>
</gene>
<dbReference type="InterPro" id="IPR001647">
    <property type="entry name" value="HTH_TetR"/>
</dbReference>
<comment type="caution">
    <text evidence="6">The sequence shown here is derived from an EMBL/GenBank/DDBJ whole genome shotgun (WGS) entry which is preliminary data.</text>
</comment>
<evidence type="ECO:0000256" key="3">
    <source>
        <dbReference type="ARBA" id="ARBA00023163"/>
    </source>
</evidence>
<evidence type="ECO:0000256" key="2">
    <source>
        <dbReference type="ARBA" id="ARBA00023125"/>
    </source>
</evidence>
<keyword evidence="1" id="KW-0805">Transcription regulation</keyword>
<organism evidence="6 7">
    <name type="scientific">Mycolicibacterium komossense</name>
    <dbReference type="NCBI Taxonomy" id="1779"/>
    <lineage>
        <taxon>Bacteria</taxon>
        <taxon>Bacillati</taxon>
        <taxon>Actinomycetota</taxon>
        <taxon>Actinomycetes</taxon>
        <taxon>Mycobacteriales</taxon>
        <taxon>Mycobacteriaceae</taxon>
        <taxon>Mycolicibacterium</taxon>
    </lineage>
</organism>
<dbReference type="InterPro" id="IPR050109">
    <property type="entry name" value="HTH-type_TetR-like_transc_reg"/>
</dbReference>
<evidence type="ECO:0000259" key="5">
    <source>
        <dbReference type="PROSITE" id="PS50977"/>
    </source>
</evidence>
<protein>
    <submittedName>
        <fullName evidence="6">TetR family transcriptional regulator</fullName>
    </submittedName>
</protein>
<accession>A0ABT3CF62</accession>
<keyword evidence="3" id="KW-0804">Transcription</keyword>
<dbReference type="RefSeq" id="WP_264068916.1">
    <property type="nucleotide sequence ID" value="NZ_JACKTY010000031.1"/>
</dbReference>
<dbReference type="PROSITE" id="PS50977">
    <property type="entry name" value="HTH_TETR_2"/>
    <property type="match status" value="1"/>
</dbReference>
<reference evidence="6 7" key="1">
    <citation type="journal article" date="2022" name="BMC Genomics">
        <title>Comparative genome analysis of mycobacteria focusing on tRNA and non-coding RNA.</title>
        <authorList>
            <person name="Behra P.R.K."/>
            <person name="Pettersson B.M.F."/>
            <person name="Ramesh M."/>
            <person name="Das S."/>
            <person name="Dasgupta S."/>
            <person name="Kirsebom L.A."/>
        </authorList>
    </citation>
    <scope>NUCLEOTIDE SEQUENCE [LARGE SCALE GENOMIC DNA]</scope>
    <source>
        <strain evidence="6 7">DSM 44078</strain>
    </source>
</reference>
<evidence type="ECO:0000256" key="4">
    <source>
        <dbReference type="PROSITE-ProRule" id="PRU00335"/>
    </source>
</evidence>
<proteinExistence type="predicted"/>
<dbReference type="PRINTS" id="PR00455">
    <property type="entry name" value="HTHTETR"/>
</dbReference>
<dbReference type="InterPro" id="IPR009057">
    <property type="entry name" value="Homeodomain-like_sf"/>
</dbReference>
<dbReference type="PANTHER" id="PTHR30055">
    <property type="entry name" value="HTH-TYPE TRANSCRIPTIONAL REGULATOR RUTR"/>
    <property type="match status" value="1"/>
</dbReference>
<sequence>MSRWEPDAIGRLQKAALELFGERGFEPTTVADIAARAGLTERTYFRYFSDKREVLFAGSAGLQALLADAVAGAPESVAPIDAVATALDAVVGVFEGRIEHARQRQAVISANPSLQERELIKMAALSEAVAEALRGRGVGDPAATLTAEAGISVFKVAFTLWIDPGNQRSFPVVVRDTLAKLKAVTAE</sequence>
<dbReference type="Gene3D" id="1.10.357.10">
    <property type="entry name" value="Tetracycline Repressor, domain 2"/>
    <property type="match status" value="1"/>
</dbReference>
<dbReference type="Proteomes" id="UP001526201">
    <property type="component" value="Unassembled WGS sequence"/>
</dbReference>
<dbReference type="Pfam" id="PF00440">
    <property type="entry name" value="TetR_N"/>
    <property type="match status" value="1"/>
</dbReference>
<dbReference type="InterPro" id="IPR041347">
    <property type="entry name" value="MftR_C"/>
</dbReference>